<dbReference type="OrthoDB" id="10013149at2759"/>
<gene>
    <name evidence="8" type="ORF">NOO_LOCUS5118</name>
</gene>
<sequence>MPSSEQFLLDDNCHLLKVADFNMMVHLNNDMVYRQRSASWLVLKIVAGSSPLQQSDIYSFGIILWEIIIRRRPHNGLPPYIEDAPTKLMQMIER</sequence>
<dbReference type="GO" id="GO:0006955">
    <property type="term" value="P:immune response"/>
    <property type="evidence" value="ECO:0007669"/>
    <property type="project" value="TreeGrafter"/>
</dbReference>
<dbReference type="GO" id="GO:0005524">
    <property type="term" value="F:ATP binding"/>
    <property type="evidence" value="ECO:0007669"/>
    <property type="project" value="UniProtKB-KW"/>
</dbReference>
<reference evidence="10" key="1">
    <citation type="submission" date="2016-06" db="UniProtKB">
        <authorList>
            <consortium name="WormBaseParasite"/>
        </authorList>
    </citation>
    <scope>IDENTIFICATION</scope>
</reference>
<evidence type="ECO:0000256" key="6">
    <source>
        <dbReference type="ARBA" id="ARBA00022840"/>
    </source>
</evidence>
<dbReference type="InterPro" id="IPR000719">
    <property type="entry name" value="Prot_kinase_dom"/>
</dbReference>
<reference evidence="8 9" key="2">
    <citation type="submission" date="2018-08" db="EMBL/GenBank/DDBJ databases">
        <authorList>
            <person name="Laetsch R D."/>
            <person name="Stevens L."/>
            <person name="Kumar S."/>
            <person name="Blaxter L. M."/>
        </authorList>
    </citation>
    <scope>NUCLEOTIDE SEQUENCE [LARGE SCALE GENOMIC DNA]</scope>
</reference>
<organism evidence="10">
    <name type="scientific">Onchocerca ochengi</name>
    <name type="common">Filarial nematode worm</name>
    <dbReference type="NCBI Taxonomy" id="42157"/>
    <lineage>
        <taxon>Eukaryota</taxon>
        <taxon>Metazoa</taxon>
        <taxon>Ecdysozoa</taxon>
        <taxon>Nematoda</taxon>
        <taxon>Chromadorea</taxon>
        <taxon>Rhabditida</taxon>
        <taxon>Spirurina</taxon>
        <taxon>Spiruromorpha</taxon>
        <taxon>Filarioidea</taxon>
        <taxon>Onchocercidae</taxon>
        <taxon>Onchocerca</taxon>
    </lineage>
</organism>
<dbReference type="PROSITE" id="PS50011">
    <property type="entry name" value="PROTEIN_KINASE_DOM"/>
    <property type="match status" value="1"/>
</dbReference>
<keyword evidence="6" id="KW-0067">ATP-binding</keyword>
<evidence type="ECO:0000256" key="2">
    <source>
        <dbReference type="ARBA" id="ARBA00022527"/>
    </source>
</evidence>
<evidence type="ECO:0000256" key="4">
    <source>
        <dbReference type="ARBA" id="ARBA00022741"/>
    </source>
</evidence>
<evidence type="ECO:0000313" key="8">
    <source>
        <dbReference type="EMBL" id="VDK76078.1"/>
    </source>
</evidence>
<dbReference type="AlphaFoldDB" id="A0A182EAP0"/>
<evidence type="ECO:0000256" key="5">
    <source>
        <dbReference type="ARBA" id="ARBA00022777"/>
    </source>
</evidence>
<dbReference type="EMBL" id="UYRW01001292">
    <property type="protein sequence ID" value="VDK76078.1"/>
    <property type="molecule type" value="Genomic_DNA"/>
</dbReference>
<keyword evidence="2" id="KW-0723">Serine/threonine-protein kinase</keyword>
<evidence type="ECO:0000256" key="3">
    <source>
        <dbReference type="ARBA" id="ARBA00022679"/>
    </source>
</evidence>
<dbReference type="SUPFAM" id="SSF56112">
    <property type="entry name" value="Protein kinase-like (PK-like)"/>
    <property type="match status" value="1"/>
</dbReference>
<keyword evidence="5" id="KW-0418">Kinase</keyword>
<dbReference type="GO" id="GO:0007254">
    <property type="term" value="P:JNK cascade"/>
    <property type="evidence" value="ECO:0007669"/>
    <property type="project" value="TreeGrafter"/>
</dbReference>
<accession>A0A182EAP0</accession>
<evidence type="ECO:0000313" key="9">
    <source>
        <dbReference type="Proteomes" id="UP000271087"/>
    </source>
</evidence>
<dbReference type="PANTHER" id="PTHR46716:SF1">
    <property type="entry name" value="MITOGEN-ACTIVATED PROTEIN KINASE KINASE KINASE 7"/>
    <property type="match status" value="1"/>
</dbReference>
<dbReference type="STRING" id="42157.A0A182EAP0"/>
<keyword evidence="9" id="KW-1185">Reference proteome</keyword>
<dbReference type="PANTHER" id="PTHR46716">
    <property type="entry name" value="MITOGEN-ACTIVATED PROTEIN KINASE KINASE KINASE 7"/>
    <property type="match status" value="1"/>
</dbReference>
<dbReference type="Gene3D" id="1.10.510.10">
    <property type="entry name" value="Transferase(Phosphotransferase) domain 1"/>
    <property type="match status" value="1"/>
</dbReference>
<dbReference type="GO" id="GO:0043123">
    <property type="term" value="P:positive regulation of canonical NF-kappaB signal transduction"/>
    <property type="evidence" value="ECO:0007669"/>
    <property type="project" value="TreeGrafter"/>
</dbReference>
<evidence type="ECO:0000256" key="1">
    <source>
        <dbReference type="ARBA" id="ARBA00006529"/>
    </source>
</evidence>
<dbReference type="InterPro" id="IPR001245">
    <property type="entry name" value="Ser-Thr/Tyr_kinase_cat_dom"/>
</dbReference>
<evidence type="ECO:0000259" key="7">
    <source>
        <dbReference type="PROSITE" id="PS50011"/>
    </source>
</evidence>
<proteinExistence type="inferred from homology"/>
<name>A0A182EAP0_ONCOC</name>
<comment type="similarity">
    <text evidence="1">Belongs to the protein kinase superfamily. STE Ser/Thr protein kinase family. MAP kinase kinase kinase subfamily.</text>
</comment>
<evidence type="ECO:0000313" key="10">
    <source>
        <dbReference type="WBParaSite" id="nOo.2.0.1.t05118-RA"/>
    </source>
</evidence>
<dbReference type="Pfam" id="PF07714">
    <property type="entry name" value="PK_Tyr_Ser-Thr"/>
    <property type="match status" value="1"/>
</dbReference>
<dbReference type="GO" id="GO:0004709">
    <property type="term" value="F:MAP kinase kinase kinase activity"/>
    <property type="evidence" value="ECO:0007669"/>
    <property type="project" value="TreeGrafter"/>
</dbReference>
<protein>
    <submittedName>
        <fullName evidence="10">Protein kinase domain-containing protein</fullName>
    </submittedName>
</protein>
<keyword evidence="4" id="KW-0547">Nucleotide-binding</keyword>
<dbReference type="WBParaSite" id="nOo.2.0.1.t05118-RA">
    <property type="protein sequence ID" value="nOo.2.0.1.t05118-RA"/>
    <property type="gene ID" value="nOo.2.0.1.g05118"/>
</dbReference>
<keyword evidence="3" id="KW-0808">Transferase</keyword>
<feature type="domain" description="Protein kinase" evidence="7">
    <location>
        <begin position="1"/>
        <end position="94"/>
    </location>
</feature>
<dbReference type="InterPro" id="IPR011009">
    <property type="entry name" value="Kinase-like_dom_sf"/>
</dbReference>
<dbReference type="Proteomes" id="UP000271087">
    <property type="component" value="Unassembled WGS sequence"/>
</dbReference>